<reference evidence="1" key="1">
    <citation type="journal article" date="2014" name="Front. Microbiol.">
        <title>High frequency of phylogenetically diverse reductive dehalogenase-homologous genes in deep subseafloor sedimentary metagenomes.</title>
        <authorList>
            <person name="Kawai M."/>
            <person name="Futagami T."/>
            <person name="Toyoda A."/>
            <person name="Takaki Y."/>
            <person name="Nishi S."/>
            <person name="Hori S."/>
            <person name="Arai W."/>
            <person name="Tsubouchi T."/>
            <person name="Morono Y."/>
            <person name="Uchiyama I."/>
            <person name="Ito T."/>
            <person name="Fujiyama A."/>
            <person name="Inagaki F."/>
            <person name="Takami H."/>
        </authorList>
    </citation>
    <scope>NUCLEOTIDE SEQUENCE</scope>
    <source>
        <strain evidence="1">Expedition CK06-06</strain>
    </source>
</reference>
<accession>X1F9H0</accession>
<protein>
    <submittedName>
        <fullName evidence="1">Uncharacterized protein</fullName>
    </submittedName>
</protein>
<sequence length="93" mass="10166">RPEFALAKIKPSFIAVDNAVPLDDAVLIFNDVFQTAAAPAADVTVPRLKINVSTLACVSLRDELKDIRFLGKAEVIRSALHANCHITLAYDFE</sequence>
<comment type="caution">
    <text evidence="1">The sequence shown here is derived from an EMBL/GenBank/DDBJ whole genome shotgun (WGS) entry which is preliminary data.</text>
</comment>
<dbReference type="EMBL" id="BART01040094">
    <property type="protein sequence ID" value="GAH26019.1"/>
    <property type="molecule type" value="Genomic_DNA"/>
</dbReference>
<feature type="non-terminal residue" evidence="1">
    <location>
        <position position="1"/>
    </location>
</feature>
<proteinExistence type="predicted"/>
<name>X1F9H0_9ZZZZ</name>
<organism evidence="1">
    <name type="scientific">marine sediment metagenome</name>
    <dbReference type="NCBI Taxonomy" id="412755"/>
    <lineage>
        <taxon>unclassified sequences</taxon>
        <taxon>metagenomes</taxon>
        <taxon>ecological metagenomes</taxon>
    </lineage>
</organism>
<gene>
    <name evidence="1" type="ORF">S01H4_65484</name>
</gene>
<evidence type="ECO:0000313" key="1">
    <source>
        <dbReference type="EMBL" id="GAH26019.1"/>
    </source>
</evidence>
<dbReference type="AlphaFoldDB" id="X1F9H0"/>